<keyword evidence="2" id="KW-1185">Reference proteome</keyword>
<evidence type="ECO:0000313" key="1">
    <source>
        <dbReference type="EMBL" id="KAJ1677477.1"/>
    </source>
</evidence>
<reference evidence="1" key="1">
    <citation type="submission" date="2022-06" db="EMBL/GenBank/DDBJ databases">
        <title>Phylogenomic reconstructions and comparative analyses of Kickxellomycotina fungi.</title>
        <authorList>
            <person name="Reynolds N.K."/>
            <person name="Stajich J.E."/>
            <person name="Barry K."/>
            <person name="Grigoriev I.V."/>
            <person name="Crous P."/>
            <person name="Smith M.E."/>
        </authorList>
    </citation>
    <scope>NUCLEOTIDE SEQUENCE</scope>
    <source>
        <strain evidence="1">RSA 2271</strain>
    </source>
</reference>
<comment type="caution">
    <text evidence="1">The sequence shown here is derived from an EMBL/GenBank/DDBJ whole genome shotgun (WGS) entry which is preliminary data.</text>
</comment>
<sequence>MIKFRTINPPPPSVRQSLKNETASLSYEAKVDECIDKFKMAVRSQQKGWRNESLKMLRELASHGIIKGVEGTAAEEAERDRKSMKEGGITVERLRFLIHRTLGQSILYMLSSPPGRHGHSSHPTAFGCAHIRTDLTPSELEILGEAFEHLRQATEKEPNDSQGWYILGHCALVSGLLATARHAFEAGIKACKRISGLSYGEGATGRKKKPIAQFNTFAAAEGADAEYASTTHFITPAYISALTPTGWWCLLHLCEVLVKQGDCAAIDAIAGAVKASDPTVALPLPGISLEDFAESRVSPYAFSAMARRPARLLRGNARESNKVYQPSS</sequence>
<proteinExistence type="predicted"/>
<gene>
    <name evidence="1" type="ORF">EV182_006089</name>
</gene>
<protein>
    <submittedName>
        <fullName evidence="1">Uncharacterized protein</fullName>
    </submittedName>
</protein>
<name>A0ACC1HMP7_9FUNG</name>
<dbReference type="Proteomes" id="UP001145114">
    <property type="component" value="Unassembled WGS sequence"/>
</dbReference>
<dbReference type="EMBL" id="JAMZIH010002390">
    <property type="protein sequence ID" value="KAJ1677477.1"/>
    <property type="molecule type" value="Genomic_DNA"/>
</dbReference>
<accession>A0ACC1HMP7</accession>
<evidence type="ECO:0000313" key="2">
    <source>
        <dbReference type="Proteomes" id="UP001145114"/>
    </source>
</evidence>
<organism evidence="1 2">
    <name type="scientific">Spiromyces aspiralis</name>
    <dbReference type="NCBI Taxonomy" id="68401"/>
    <lineage>
        <taxon>Eukaryota</taxon>
        <taxon>Fungi</taxon>
        <taxon>Fungi incertae sedis</taxon>
        <taxon>Zoopagomycota</taxon>
        <taxon>Kickxellomycotina</taxon>
        <taxon>Kickxellomycetes</taxon>
        <taxon>Kickxellales</taxon>
        <taxon>Kickxellaceae</taxon>
        <taxon>Spiromyces</taxon>
    </lineage>
</organism>
<feature type="non-terminal residue" evidence="1">
    <location>
        <position position="328"/>
    </location>
</feature>